<dbReference type="AlphaFoldDB" id="A0AAV4DID2"/>
<keyword evidence="2" id="KW-1185">Reference proteome</keyword>
<protein>
    <submittedName>
        <fullName evidence="1">Uncharacterized protein</fullName>
    </submittedName>
</protein>
<sequence>MDALGGWHCCRLHNILDLVHLGYGTYPEASTSSADLGDGCHMPPLYSVLKGIRNPQDASWEISTSAFKSIEVKLNKLTLNDNDRTNTKKICHKANLRFPMKSIVEEVRKNYTYDNVQRGRNNEIDSSLARCERKWKFDEPVKTSKREPENERDN</sequence>
<gene>
    <name evidence="1" type="ORF">PoB_007027500</name>
</gene>
<evidence type="ECO:0000313" key="1">
    <source>
        <dbReference type="EMBL" id="GFO43770.1"/>
    </source>
</evidence>
<organism evidence="1 2">
    <name type="scientific">Plakobranchus ocellatus</name>
    <dbReference type="NCBI Taxonomy" id="259542"/>
    <lineage>
        <taxon>Eukaryota</taxon>
        <taxon>Metazoa</taxon>
        <taxon>Spiralia</taxon>
        <taxon>Lophotrochozoa</taxon>
        <taxon>Mollusca</taxon>
        <taxon>Gastropoda</taxon>
        <taxon>Heterobranchia</taxon>
        <taxon>Euthyneura</taxon>
        <taxon>Panpulmonata</taxon>
        <taxon>Sacoglossa</taxon>
        <taxon>Placobranchoidea</taxon>
        <taxon>Plakobranchidae</taxon>
        <taxon>Plakobranchus</taxon>
    </lineage>
</organism>
<accession>A0AAV4DID2</accession>
<dbReference type="EMBL" id="BLXT01007908">
    <property type="protein sequence ID" value="GFO43770.1"/>
    <property type="molecule type" value="Genomic_DNA"/>
</dbReference>
<dbReference type="Proteomes" id="UP000735302">
    <property type="component" value="Unassembled WGS sequence"/>
</dbReference>
<comment type="caution">
    <text evidence="1">The sequence shown here is derived from an EMBL/GenBank/DDBJ whole genome shotgun (WGS) entry which is preliminary data.</text>
</comment>
<proteinExistence type="predicted"/>
<name>A0AAV4DID2_9GAST</name>
<reference evidence="1 2" key="1">
    <citation type="journal article" date="2021" name="Elife">
        <title>Chloroplast acquisition without the gene transfer in kleptoplastic sea slugs, Plakobranchus ocellatus.</title>
        <authorList>
            <person name="Maeda T."/>
            <person name="Takahashi S."/>
            <person name="Yoshida T."/>
            <person name="Shimamura S."/>
            <person name="Takaki Y."/>
            <person name="Nagai Y."/>
            <person name="Toyoda A."/>
            <person name="Suzuki Y."/>
            <person name="Arimoto A."/>
            <person name="Ishii H."/>
            <person name="Satoh N."/>
            <person name="Nishiyama T."/>
            <person name="Hasebe M."/>
            <person name="Maruyama T."/>
            <person name="Minagawa J."/>
            <person name="Obokata J."/>
            <person name="Shigenobu S."/>
        </authorList>
    </citation>
    <scope>NUCLEOTIDE SEQUENCE [LARGE SCALE GENOMIC DNA]</scope>
</reference>
<evidence type="ECO:0000313" key="2">
    <source>
        <dbReference type="Proteomes" id="UP000735302"/>
    </source>
</evidence>